<name>A0A1E7KFM9_9ACTN</name>
<keyword evidence="2" id="KW-0472">Membrane</keyword>
<evidence type="ECO:0000313" key="3">
    <source>
        <dbReference type="EMBL" id="OEV02731.1"/>
    </source>
</evidence>
<dbReference type="Proteomes" id="UP000176101">
    <property type="component" value="Unassembled WGS sequence"/>
</dbReference>
<protein>
    <submittedName>
        <fullName evidence="3">Uncharacterized protein</fullName>
    </submittedName>
</protein>
<proteinExistence type="predicted"/>
<dbReference type="EMBL" id="LJGU01000127">
    <property type="protein sequence ID" value="OEV02731.1"/>
    <property type="molecule type" value="Genomic_DNA"/>
</dbReference>
<dbReference type="STRING" id="1075402.AN216_14785"/>
<feature type="transmembrane region" description="Helical" evidence="2">
    <location>
        <begin position="157"/>
        <end position="178"/>
    </location>
</feature>
<organism evidence="3 4">
    <name type="scientific">Streptomyces oceani</name>
    <dbReference type="NCBI Taxonomy" id="1075402"/>
    <lineage>
        <taxon>Bacteria</taxon>
        <taxon>Bacillati</taxon>
        <taxon>Actinomycetota</taxon>
        <taxon>Actinomycetes</taxon>
        <taxon>Kitasatosporales</taxon>
        <taxon>Streptomycetaceae</taxon>
        <taxon>Streptomyces</taxon>
    </lineage>
</organism>
<keyword evidence="2" id="KW-1133">Transmembrane helix</keyword>
<dbReference type="OrthoDB" id="3854688at2"/>
<feature type="region of interest" description="Disordered" evidence="1">
    <location>
        <begin position="1"/>
        <end position="120"/>
    </location>
</feature>
<reference evidence="3 4" key="1">
    <citation type="journal article" date="2016" name="Front. Microbiol.">
        <title>Comparative Genomics Analysis of Streptomyces Species Reveals Their Adaptation to the Marine Environment and Their Diversity at the Genomic Level.</title>
        <authorList>
            <person name="Tian X."/>
            <person name="Zhang Z."/>
            <person name="Yang T."/>
            <person name="Chen M."/>
            <person name="Li J."/>
            <person name="Chen F."/>
            <person name="Yang J."/>
            <person name="Li W."/>
            <person name="Zhang B."/>
            <person name="Zhang Z."/>
            <person name="Wu J."/>
            <person name="Zhang C."/>
            <person name="Long L."/>
            <person name="Xiao J."/>
        </authorList>
    </citation>
    <scope>NUCLEOTIDE SEQUENCE [LARGE SCALE GENOMIC DNA]</scope>
    <source>
        <strain evidence="3 4">SCSIO 02100</strain>
    </source>
</reference>
<evidence type="ECO:0000313" key="4">
    <source>
        <dbReference type="Proteomes" id="UP000176101"/>
    </source>
</evidence>
<keyword evidence="4" id="KW-1185">Reference proteome</keyword>
<comment type="caution">
    <text evidence="3">The sequence shown here is derived from an EMBL/GenBank/DDBJ whole genome shotgun (WGS) entry which is preliminary data.</text>
</comment>
<feature type="region of interest" description="Disordered" evidence="1">
    <location>
        <begin position="181"/>
        <end position="226"/>
    </location>
</feature>
<dbReference type="PATRIC" id="fig|1075402.3.peg.1864"/>
<evidence type="ECO:0000256" key="2">
    <source>
        <dbReference type="SAM" id="Phobius"/>
    </source>
</evidence>
<keyword evidence="2" id="KW-0812">Transmembrane</keyword>
<dbReference type="RefSeq" id="WP_070197116.1">
    <property type="nucleotide sequence ID" value="NZ_LJGU01000127.1"/>
</dbReference>
<sequence>MPEDVGGQPYPHGEEPEDRHHGDADDEFAAVVFDEDFVRGAEVHEPTAAERILAAPQPSHPDSESRGPYDDLPYTHGPGAWEPGAYGPSGHASFGSGELTGPDGWPGRTPGPGSAPGGFDDVLDQGYEHGWAFGDRYGPEDGPPPAYRGHARWQRPVAWVLAVVMGIGVVALAFAAVYRGATSQRQEPTPPPSTGVGAPSAERDRVKTGAPSGTFAEPVGTSRVIG</sequence>
<evidence type="ECO:0000256" key="1">
    <source>
        <dbReference type="SAM" id="MobiDB-lite"/>
    </source>
</evidence>
<gene>
    <name evidence="3" type="ORF">AN216_14785</name>
</gene>
<dbReference type="AlphaFoldDB" id="A0A1E7KFM9"/>
<accession>A0A1E7KFM9</accession>
<feature type="compositionally biased region" description="Basic and acidic residues" evidence="1">
    <location>
        <begin position="12"/>
        <end position="23"/>
    </location>
</feature>
<feature type="compositionally biased region" description="Basic and acidic residues" evidence="1">
    <location>
        <begin position="36"/>
        <end position="48"/>
    </location>
</feature>